<dbReference type="PANTHER" id="PTHR40438">
    <property type="entry name" value="PYRUVOYL-DEPENDENT ARGININE DECARBOXYLASE"/>
    <property type="match status" value="1"/>
</dbReference>
<evidence type="ECO:0000256" key="2">
    <source>
        <dbReference type="ARBA" id="ARBA00008611"/>
    </source>
</evidence>
<dbReference type="SFLD" id="SFLDS00055">
    <property type="entry name" value="Pyruvoyl-Dependent_Histidine/A"/>
    <property type="match status" value="1"/>
</dbReference>
<evidence type="ECO:0000256" key="3">
    <source>
        <dbReference type="ARBA" id="ARBA00012426"/>
    </source>
</evidence>
<dbReference type="Proteomes" id="UP000301751">
    <property type="component" value="Unassembled WGS sequence"/>
</dbReference>
<dbReference type="InterPro" id="IPR002724">
    <property type="entry name" value="Pyruvoyl-dep_arg_deCO2ase"/>
</dbReference>
<reference evidence="10" key="1">
    <citation type="submission" date="2019-03" db="EMBL/GenBank/DDBJ databases">
        <title>Aquabacterium pictum sp.nov., the first bacteriochlorophyll a-containing freshwater bacterium in the genus Aquabacterium of the class Betaproteobacteria.</title>
        <authorList>
            <person name="Hirose S."/>
            <person name="Tank M."/>
            <person name="Hara E."/>
            <person name="Tamaki H."/>
            <person name="Takaichi S."/>
            <person name="Haruta S."/>
            <person name="Hanada S."/>
        </authorList>
    </citation>
    <scope>NUCLEOTIDE SEQUENCE [LARGE SCALE GENOMIC DNA]</scope>
    <source>
        <strain evidence="10">W35</strain>
    </source>
</reference>
<comment type="cofactor">
    <cofactor evidence="1">
        <name>pyruvate</name>
        <dbReference type="ChEBI" id="CHEBI:15361"/>
    </cofactor>
</comment>
<proteinExistence type="inferred from homology"/>
<keyword evidence="7" id="KW-0670">Pyruvate</keyword>
<dbReference type="EMBL" id="BJCL01000005">
    <property type="protein sequence ID" value="GCL63244.1"/>
    <property type="molecule type" value="Genomic_DNA"/>
</dbReference>
<accession>A0A480ANU3</accession>
<gene>
    <name evidence="9" type="ORF">AQPW35_23250</name>
</gene>
<evidence type="ECO:0000256" key="7">
    <source>
        <dbReference type="ARBA" id="ARBA00023317"/>
    </source>
</evidence>
<dbReference type="Pfam" id="PF01862">
    <property type="entry name" value="PvlArgDC"/>
    <property type="match status" value="1"/>
</dbReference>
<evidence type="ECO:0000256" key="5">
    <source>
        <dbReference type="ARBA" id="ARBA00022793"/>
    </source>
</evidence>
<dbReference type="SFLD" id="SFLDG01170">
    <property type="entry name" value="Pyruvoyl-dependent_arginine_de"/>
    <property type="match status" value="1"/>
</dbReference>
<dbReference type="InterPro" id="IPR016105">
    <property type="entry name" value="Pyr-dep_his/arg-deCO2ase_sand"/>
</dbReference>
<organism evidence="9 10">
    <name type="scientific">Pseudaquabacterium pictum</name>
    <dbReference type="NCBI Taxonomy" id="2315236"/>
    <lineage>
        <taxon>Bacteria</taxon>
        <taxon>Pseudomonadati</taxon>
        <taxon>Pseudomonadota</taxon>
        <taxon>Betaproteobacteria</taxon>
        <taxon>Burkholderiales</taxon>
        <taxon>Sphaerotilaceae</taxon>
        <taxon>Pseudaquabacterium</taxon>
    </lineage>
</organism>
<protein>
    <recommendedName>
        <fullName evidence="4">Pyruvoyl-dependent arginine decarboxylase AaxB</fullName>
        <ecNumber evidence="3">4.1.1.19</ecNumber>
    </recommendedName>
</protein>
<evidence type="ECO:0000256" key="1">
    <source>
        <dbReference type="ARBA" id="ARBA00001928"/>
    </source>
</evidence>
<name>A0A480ANU3_9BURK</name>
<dbReference type="AlphaFoldDB" id="A0A480ANU3"/>
<dbReference type="GO" id="GO:0006527">
    <property type="term" value="P:L-arginine catabolic process"/>
    <property type="evidence" value="ECO:0007669"/>
    <property type="project" value="InterPro"/>
</dbReference>
<dbReference type="SUPFAM" id="SSF56271">
    <property type="entry name" value="Pyruvoyl-dependent histidine and arginine decarboxylases"/>
    <property type="match status" value="1"/>
</dbReference>
<evidence type="ECO:0000256" key="6">
    <source>
        <dbReference type="ARBA" id="ARBA00023239"/>
    </source>
</evidence>
<comment type="catalytic activity">
    <reaction evidence="8">
        <text>L-arginine + H(+) = agmatine + CO2</text>
        <dbReference type="Rhea" id="RHEA:17641"/>
        <dbReference type="ChEBI" id="CHEBI:15378"/>
        <dbReference type="ChEBI" id="CHEBI:16526"/>
        <dbReference type="ChEBI" id="CHEBI:32682"/>
        <dbReference type="ChEBI" id="CHEBI:58145"/>
        <dbReference type="EC" id="4.1.1.19"/>
    </reaction>
</comment>
<dbReference type="PANTHER" id="PTHR40438:SF1">
    <property type="entry name" value="PYRUVOYL-DEPENDENT ARGININE DECARBOXYLASE"/>
    <property type="match status" value="1"/>
</dbReference>
<sequence length="177" mass="19018">MSCLIDPPLQPANRTVREPAPFGPIVLASGMGQGPTPLAAFDAALRDTGVANYNLICLSSVIPPGAQLQRGRWHTPPSAWGQRLYVVMSQMREERPGHSVHAGIGWVQEPRSGAGLFVELHGDDPDRLQHDLQRTLQAMQAGRGIDFGPVHTEIASATCHDQPVCALAIAVYGSSPW</sequence>
<keyword evidence="6" id="KW-0456">Lyase</keyword>
<evidence type="ECO:0000313" key="9">
    <source>
        <dbReference type="EMBL" id="GCL63244.1"/>
    </source>
</evidence>
<dbReference type="OrthoDB" id="9783061at2"/>
<evidence type="ECO:0000313" key="10">
    <source>
        <dbReference type="Proteomes" id="UP000301751"/>
    </source>
</evidence>
<comment type="similarity">
    <text evidence="2">Belongs to the pyruvoyl-dependent arginine decarboxylase family.</text>
</comment>
<keyword evidence="5" id="KW-0210">Decarboxylase</keyword>
<dbReference type="RefSeq" id="WP_137732987.1">
    <property type="nucleotide sequence ID" value="NZ_BJCL01000005.1"/>
</dbReference>
<dbReference type="GO" id="GO:0008792">
    <property type="term" value="F:arginine decarboxylase activity"/>
    <property type="evidence" value="ECO:0007669"/>
    <property type="project" value="UniProtKB-EC"/>
</dbReference>
<comment type="caution">
    <text evidence="9">The sequence shown here is derived from an EMBL/GenBank/DDBJ whole genome shotgun (WGS) entry which is preliminary data.</text>
</comment>
<evidence type="ECO:0000256" key="8">
    <source>
        <dbReference type="ARBA" id="ARBA00049309"/>
    </source>
</evidence>
<dbReference type="EC" id="4.1.1.19" evidence="3"/>
<keyword evidence="10" id="KW-1185">Reference proteome</keyword>
<evidence type="ECO:0000256" key="4">
    <source>
        <dbReference type="ARBA" id="ARBA00014727"/>
    </source>
</evidence>
<dbReference type="Gene3D" id="3.50.20.10">
    <property type="entry name" value="Pyruvoyl-Dependent Histidine Decarboxylase, subunit B"/>
    <property type="match status" value="1"/>
</dbReference>
<dbReference type="InterPro" id="IPR016104">
    <property type="entry name" value="Pyr-dep_his/arg-deCO2ase"/>
</dbReference>